<organism evidence="2 3">
    <name type="scientific">Hypsizygus marmoreus</name>
    <name type="common">White beech mushroom</name>
    <name type="synonym">Agaricus marmoreus</name>
    <dbReference type="NCBI Taxonomy" id="39966"/>
    <lineage>
        <taxon>Eukaryota</taxon>
        <taxon>Fungi</taxon>
        <taxon>Dikarya</taxon>
        <taxon>Basidiomycota</taxon>
        <taxon>Agaricomycotina</taxon>
        <taxon>Agaricomycetes</taxon>
        <taxon>Agaricomycetidae</taxon>
        <taxon>Agaricales</taxon>
        <taxon>Tricholomatineae</taxon>
        <taxon>Lyophyllaceae</taxon>
        <taxon>Hypsizygus</taxon>
    </lineage>
</organism>
<accession>A0A369JHQ6</accession>
<protein>
    <submittedName>
        <fullName evidence="2">Uncharacterized protein</fullName>
    </submittedName>
</protein>
<dbReference type="InParanoid" id="A0A369JHQ6"/>
<sequence>MPPIRTHTKSDGPPPAILVVDDEEPPRPTQMVYENNEPFDLDSLLRFENFLKADRPRSPPYSRPAPKPKTDDSAVKLLARLHRFIDAFEARLKEKQRIVICGWKDCPHPDVVYEGGPLKGNNVPTVHSDGGAPFRLLYHMKQHMPTYPTKRYIECQWDSCGKSIRYDKLLLHLCEAHFPADFRLHCKHKGCSSIAYDEDSLDKHNRRVHSPWGRTYSLTDEEFYEEKKRREKEFDEWVRSIKSPTLRAALEENKG</sequence>
<proteinExistence type="predicted"/>
<comment type="caution">
    <text evidence="2">The sequence shown here is derived from an EMBL/GenBank/DDBJ whole genome shotgun (WGS) entry which is preliminary data.</text>
</comment>
<name>A0A369JHQ6_HYPMA</name>
<feature type="region of interest" description="Disordered" evidence="1">
    <location>
        <begin position="1"/>
        <end position="28"/>
    </location>
</feature>
<dbReference type="Proteomes" id="UP000076154">
    <property type="component" value="Unassembled WGS sequence"/>
</dbReference>
<evidence type="ECO:0000313" key="3">
    <source>
        <dbReference type="Proteomes" id="UP000076154"/>
    </source>
</evidence>
<gene>
    <name evidence="2" type="ORF">Hypma_014371</name>
</gene>
<evidence type="ECO:0000256" key="1">
    <source>
        <dbReference type="SAM" id="MobiDB-lite"/>
    </source>
</evidence>
<dbReference type="AlphaFoldDB" id="A0A369JHQ6"/>
<evidence type="ECO:0000313" key="2">
    <source>
        <dbReference type="EMBL" id="RDB18934.1"/>
    </source>
</evidence>
<keyword evidence="3" id="KW-1185">Reference proteome</keyword>
<dbReference type="EMBL" id="LUEZ02000085">
    <property type="protein sequence ID" value="RDB18934.1"/>
    <property type="molecule type" value="Genomic_DNA"/>
</dbReference>
<reference evidence="2" key="1">
    <citation type="submission" date="2018-04" db="EMBL/GenBank/DDBJ databases">
        <title>Whole genome sequencing of Hypsizygus marmoreus.</title>
        <authorList>
            <person name="Choi I.-G."/>
            <person name="Min B."/>
            <person name="Kim J.-G."/>
            <person name="Kim S."/>
            <person name="Oh Y.-L."/>
            <person name="Kong W.-S."/>
            <person name="Park H."/>
            <person name="Jeong J."/>
            <person name="Song E.-S."/>
        </authorList>
    </citation>
    <scope>NUCLEOTIDE SEQUENCE [LARGE SCALE GENOMIC DNA]</scope>
    <source>
        <strain evidence="2">51987-8</strain>
    </source>
</reference>